<protein>
    <submittedName>
        <fullName evidence="1">Nucleotidyltransferase domain-containing protein</fullName>
    </submittedName>
</protein>
<sequence>MHDEPVAVARDLVLELFPLARWAVLAGSVLTAHRTPGSDLDIVVVLPDGDSQAPHRDSRYYRGWPVELFVHDEQTMTYYLDKDVAERRPVLQRMIATGLPILGDPGDRPARCARVLAAGPRGLSDADREYVRYGLTDLLDDLAHAVDAGERTVIATALWTASAQQALALAGHWTGTSKWLLRELRDLDAELAGRWLAASGDPVATAKFAREVLDTAGGPLFEGYRAMGVRPRSAN</sequence>
<dbReference type="SUPFAM" id="SSF81301">
    <property type="entry name" value="Nucleotidyltransferase"/>
    <property type="match status" value="1"/>
</dbReference>
<dbReference type="Gene3D" id="3.30.460.10">
    <property type="entry name" value="Beta Polymerase, domain 2"/>
    <property type="match status" value="1"/>
</dbReference>
<proteinExistence type="predicted"/>
<reference evidence="2" key="1">
    <citation type="journal article" date="2019" name="Int. J. Syst. Evol. Microbiol.">
        <title>The Global Catalogue of Microorganisms (GCM) 10K type strain sequencing project: providing services to taxonomists for standard genome sequencing and annotation.</title>
        <authorList>
            <consortium name="The Broad Institute Genomics Platform"/>
            <consortium name="The Broad Institute Genome Sequencing Center for Infectious Disease"/>
            <person name="Wu L."/>
            <person name="Ma J."/>
        </authorList>
    </citation>
    <scope>NUCLEOTIDE SEQUENCE [LARGE SCALE GENOMIC DNA]</scope>
    <source>
        <strain evidence="2">CGMCC 4.7289</strain>
    </source>
</reference>
<gene>
    <name evidence="1" type="ORF">ACFOZ4_19755</name>
</gene>
<dbReference type="EMBL" id="JBHSAY010000009">
    <property type="protein sequence ID" value="MFC4132850.1"/>
    <property type="molecule type" value="Genomic_DNA"/>
</dbReference>
<name>A0ABV8LQ25_9ACTN</name>
<dbReference type="InterPro" id="IPR043519">
    <property type="entry name" value="NT_sf"/>
</dbReference>
<dbReference type="Proteomes" id="UP001595816">
    <property type="component" value="Unassembled WGS sequence"/>
</dbReference>
<evidence type="ECO:0000313" key="1">
    <source>
        <dbReference type="EMBL" id="MFC4132850.1"/>
    </source>
</evidence>
<evidence type="ECO:0000313" key="2">
    <source>
        <dbReference type="Proteomes" id="UP001595816"/>
    </source>
</evidence>
<accession>A0ABV8LQ25</accession>
<dbReference type="RefSeq" id="WP_253752410.1">
    <property type="nucleotide sequence ID" value="NZ_JAMZDZ010000001.1"/>
</dbReference>
<keyword evidence="2" id="KW-1185">Reference proteome</keyword>
<comment type="caution">
    <text evidence="1">The sequence shown here is derived from an EMBL/GenBank/DDBJ whole genome shotgun (WGS) entry which is preliminary data.</text>
</comment>
<organism evidence="1 2">
    <name type="scientific">Hamadaea flava</name>
    <dbReference type="NCBI Taxonomy" id="1742688"/>
    <lineage>
        <taxon>Bacteria</taxon>
        <taxon>Bacillati</taxon>
        <taxon>Actinomycetota</taxon>
        <taxon>Actinomycetes</taxon>
        <taxon>Micromonosporales</taxon>
        <taxon>Micromonosporaceae</taxon>
        <taxon>Hamadaea</taxon>
    </lineage>
</organism>